<dbReference type="STRING" id="279824.SAMN03080617_00783"/>
<keyword evidence="3 4" id="KW-0408">Iron</keyword>
<gene>
    <name evidence="7" type="ORF">SAMN03080617_00783</name>
</gene>
<reference evidence="8" key="1">
    <citation type="submission" date="2016-10" db="EMBL/GenBank/DDBJ databases">
        <authorList>
            <person name="Varghese N."/>
            <person name="Submissions S."/>
        </authorList>
    </citation>
    <scope>NUCLEOTIDE SEQUENCE [LARGE SCALE GENOMIC DNA]</scope>
    <source>
        <strain evidence="8">DSM 22703</strain>
    </source>
</reference>
<dbReference type="RefSeq" id="WP_092728644.1">
    <property type="nucleotide sequence ID" value="NZ_FMXE01000005.1"/>
</dbReference>
<protein>
    <submittedName>
        <fullName evidence="7">Putative heme-binding domain-containing protein</fullName>
    </submittedName>
</protein>
<dbReference type="InterPro" id="IPR055557">
    <property type="entry name" value="DUF7133"/>
</dbReference>
<dbReference type="SUPFAM" id="SSF50952">
    <property type="entry name" value="Soluble quinoprotein glucose dehydrogenase"/>
    <property type="match status" value="1"/>
</dbReference>
<dbReference type="EMBL" id="FMXE01000005">
    <property type="protein sequence ID" value="SDA51185.1"/>
    <property type="molecule type" value="Genomic_DNA"/>
</dbReference>
<keyword evidence="1 4" id="KW-0349">Heme</keyword>
<evidence type="ECO:0000256" key="3">
    <source>
        <dbReference type="ARBA" id="ARBA00023004"/>
    </source>
</evidence>
<dbReference type="Gene3D" id="2.120.10.30">
    <property type="entry name" value="TolB, C-terminal domain"/>
    <property type="match status" value="1"/>
</dbReference>
<evidence type="ECO:0000256" key="1">
    <source>
        <dbReference type="ARBA" id="ARBA00022617"/>
    </source>
</evidence>
<dbReference type="AlphaFoldDB" id="A0A1G5W1T4"/>
<feature type="domain" description="Cytochrome c" evidence="6">
    <location>
        <begin position="999"/>
        <end position="1134"/>
    </location>
</feature>
<dbReference type="Gene3D" id="1.25.10.10">
    <property type="entry name" value="Leucine-rich Repeat Variant"/>
    <property type="match status" value="3"/>
</dbReference>
<feature type="signal peptide" evidence="5">
    <location>
        <begin position="1"/>
        <end position="23"/>
    </location>
</feature>
<dbReference type="InterPro" id="IPR011041">
    <property type="entry name" value="Quinoprot_gluc/sorb_DH_b-prop"/>
</dbReference>
<accession>A0A1G5W1T4</accession>
<dbReference type="InterPro" id="IPR013427">
    <property type="entry name" value="Haem-bd_dom_put"/>
</dbReference>
<feature type="chain" id="PRO_5011729311" evidence="5">
    <location>
        <begin position="24"/>
        <end position="1138"/>
    </location>
</feature>
<dbReference type="GO" id="GO:0009055">
    <property type="term" value="F:electron transfer activity"/>
    <property type="evidence" value="ECO:0007669"/>
    <property type="project" value="InterPro"/>
</dbReference>
<dbReference type="Pfam" id="PF13646">
    <property type="entry name" value="HEAT_2"/>
    <property type="match status" value="1"/>
</dbReference>
<dbReference type="OrthoDB" id="9808161at2"/>
<sequence>MFNSQNKLTFVLALLLGTMTFFTACKKSEPVDLRIKTLTIEEITPLAEAAVKSINPILADGLKLSVWAVDSLVKDPISIQVNEFGEVFYSRSPRRNNSEFDIRGHQSWEIRSIGLQTIEDKRAFLHDELSPERSAENTWLADLNGDGSHDWRDMTLEKNEVFKLKDTNGDGFADWSQIMMQDLNEEVTDVAGGLMKTEDALYVAAGPDLWKFLDKNGDGIMDEKTSLSHGYGIHVGFGGHGMSGIKMGPEGKIYWGIGDIGFNGKSADGTEWKYPNRGVIARANPDGSDFEIFAMGVRNTHEFVFDQFNNLISVDNDGDHAGERERLVYLTNGSDTGWRINWQFGKYRDPDNNTYKVWMDEKLYLPRWEGQAAYITPCIQNYVNGPTGMVFNPGTGLGQKWKDHFFVAEFVGNPANSGVHAFQLRPKGATFELTKTEKIVGGLLATGLDFGPDGTLYMADFITGWDDKNYGRIWTLKDETATGWDLQKLTETELQANYKTLSEKDLKSKLFFEDQRVRRKAQFELAKRGKKGAAIFQEVIKDKSNQQARVHSIVGLSQLGRMDDMAFADALVPLLKDSDPEIRAQAAKWIGDIRYPKAGSELIAGLKDENSRVRFFSAEALGRTSHAAAVQSLITLLEENNDTDAYIRHAASLALFRIGKVDAISALSTHPSKAVRMGAVLALRRLESPELVKFLSDSEELIVTEAARAIHDDFSVPAALPALGALLSTTPFQNEALIRRAISANQRVGKEENLNQLIAYLGKVNNPVALKTEALAAIGTWAKPSLLDRVDGRHRGVVSRDPALIRDQVKPVLIAQISTKEESLRLESVKAAGKLGMSDIADLLLTKLKSDPSDLVKIQALNSLMTLNASNLGEAISQAMGDNSQSVRVAGLSLLAETSLPKDQKIALLTDIIQKRTVPEKQTALLTLSKLEGSKEFPVWKQILTDFDRGKLAEGTWIELEEAIVETKSPELQTEFAAILEKKAGDETWRKYSGALAEGNNRRGRTIFFENQTAQCIRCHAYNDMGGNAGPALDGIGNVLSKEELLIALVEPSKRLAPGYGFVTLELNSGESISGTLMTDLPGGVTLKIGTDEKMIPRKDIKSTKLAPSSMPGMGELLSKRDIRDLVTYLGNLKRRFE</sequence>
<dbReference type="InterPro" id="IPR016024">
    <property type="entry name" value="ARM-type_fold"/>
</dbReference>
<dbReference type="GO" id="GO:0020037">
    <property type="term" value="F:heme binding"/>
    <property type="evidence" value="ECO:0007669"/>
    <property type="project" value="InterPro"/>
</dbReference>
<dbReference type="Proteomes" id="UP000198756">
    <property type="component" value="Unassembled WGS sequence"/>
</dbReference>
<dbReference type="SUPFAM" id="SSF48371">
    <property type="entry name" value="ARM repeat"/>
    <property type="match status" value="1"/>
</dbReference>
<dbReference type="PROSITE" id="PS51257">
    <property type="entry name" value="PROKAR_LIPOPROTEIN"/>
    <property type="match status" value="1"/>
</dbReference>
<name>A0A1G5W1T4_9BACT</name>
<evidence type="ECO:0000256" key="4">
    <source>
        <dbReference type="PROSITE-ProRule" id="PRU00433"/>
    </source>
</evidence>
<keyword evidence="8" id="KW-1185">Reference proteome</keyword>
<dbReference type="InterPro" id="IPR011989">
    <property type="entry name" value="ARM-like"/>
</dbReference>
<evidence type="ECO:0000259" key="6">
    <source>
        <dbReference type="PROSITE" id="PS51007"/>
    </source>
</evidence>
<dbReference type="PANTHER" id="PTHR33546">
    <property type="entry name" value="LARGE, MULTIFUNCTIONAL SECRETED PROTEIN-RELATED"/>
    <property type="match status" value="1"/>
</dbReference>
<evidence type="ECO:0000313" key="8">
    <source>
        <dbReference type="Proteomes" id="UP000198756"/>
    </source>
</evidence>
<evidence type="ECO:0000256" key="5">
    <source>
        <dbReference type="SAM" id="SignalP"/>
    </source>
</evidence>
<keyword evidence="5" id="KW-0732">Signal</keyword>
<dbReference type="SUPFAM" id="SSF46626">
    <property type="entry name" value="Cytochrome c"/>
    <property type="match status" value="1"/>
</dbReference>
<dbReference type="PROSITE" id="PS51007">
    <property type="entry name" value="CYTC"/>
    <property type="match status" value="1"/>
</dbReference>
<dbReference type="InterPro" id="IPR036909">
    <property type="entry name" value="Cyt_c-like_dom_sf"/>
</dbReference>
<evidence type="ECO:0000313" key="7">
    <source>
        <dbReference type="EMBL" id="SDA51185.1"/>
    </source>
</evidence>
<dbReference type="GO" id="GO:0046872">
    <property type="term" value="F:metal ion binding"/>
    <property type="evidence" value="ECO:0007669"/>
    <property type="project" value="UniProtKB-KW"/>
</dbReference>
<proteinExistence type="predicted"/>
<dbReference type="InterPro" id="IPR009056">
    <property type="entry name" value="Cyt_c-like_dom"/>
</dbReference>
<dbReference type="InterPro" id="IPR011042">
    <property type="entry name" value="6-blade_b-propeller_TolB-like"/>
</dbReference>
<evidence type="ECO:0000256" key="2">
    <source>
        <dbReference type="ARBA" id="ARBA00022723"/>
    </source>
</evidence>
<keyword evidence="2 4" id="KW-0479">Metal-binding</keyword>
<dbReference type="InterPro" id="IPR004155">
    <property type="entry name" value="PBS_lyase_HEAT"/>
</dbReference>
<organism evidence="7 8">
    <name type="scientific">Algoriphagus alkaliphilus</name>
    <dbReference type="NCBI Taxonomy" id="279824"/>
    <lineage>
        <taxon>Bacteria</taxon>
        <taxon>Pseudomonadati</taxon>
        <taxon>Bacteroidota</taxon>
        <taxon>Cytophagia</taxon>
        <taxon>Cytophagales</taxon>
        <taxon>Cyclobacteriaceae</taxon>
        <taxon>Algoriphagus</taxon>
    </lineage>
</organism>
<dbReference type="Gene3D" id="1.10.760.10">
    <property type="entry name" value="Cytochrome c-like domain"/>
    <property type="match status" value="1"/>
</dbReference>
<dbReference type="PANTHER" id="PTHR33546:SF1">
    <property type="entry name" value="LARGE, MULTIFUNCTIONAL SECRETED PROTEIN"/>
    <property type="match status" value="1"/>
</dbReference>
<dbReference type="NCBIfam" id="TIGR02603">
    <property type="entry name" value="CxxCH_TIGR02603"/>
    <property type="match status" value="1"/>
</dbReference>
<dbReference type="SMART" id="SM00567">
    <property type="entry name" value="EZ_HEAT"/>
    <property type="match status" value="5"/>
</dbReference>
<dbReference type="Pfam" id="PF23500">
    <property type="entry name" value="DUF7133"/>
    <property type="match status" value="1"/>
</dbReference>